<feature type="compositionally biased region" description="Low complexity" evidence="5">
    <location>
        <begin position="226"/>
        <end position="249"/>
    </location>
</feature>
<feature type="compositionally biased region" description="Low complexity" evidence="5">
    <location>
        <begin position="313"/>
        <end position="328"/>
    </location>
</feature>
<evidence type="ECO:0000259" key="6">
    <source>
        <dbReference type="Pfam" id="PF06886"/>
    </source>
</evidence>
<dbReference type="GO" id="GO:0060236">
    <property type="term" value="P:regulation of mitotic spindle organization"/>
    <property type="evidence" value="ECO:0007669"/>
    <property type="project" value="InterPro"/>
</dbReference>
<evidence type="ECO:0000256" key="2">
    <source>
        <dbReference type="ARBA" id="ARBA00005885"/>
    </source>
</evidence>
<feature type="region of interest" description="Disordered" evidence="5">
    <location>
        <begin position="616"/>
        <end position="647"/>
    </location>
</feature>
<feature type="region of interest" description="Disordered" evidence="5">
    <location>
        <begin position="575"/>
        <end position="600"/>
    </location>
</feature>
<feature type="compositionally biased region" description="Low complexity" evidence="5">
    <location>
        <begin position="380"/>
        <end position="396"/>
    </location>
</feature>
<dbReference type="Pfam" id="PF06886">
    <property type="entry name" value="TPX2"/>
    <property type="match status" value="1"/>
</dbReference>
<comment type="similarity">
    <text evidence="2">Belongs to the TPX2 family.</text>
</comment>
<evidence type="ECO:0000313" key="7">
    <source>
        <dbReference type="EMBL" id="GBF91123.1"/>
    </source>
</evidence>
<feature type="compositionally biased region" description="Basic and acidic residues" evidence="5">
    <location>
        <begin position="453"/>
        <end position="464"/>
    </location>
</feature>
<name>A0A2V0NZV8_9CHLO</name>
<accession>A0A2V0NZV8</accession>
<protein>
    <recommendedName>
        <fullName evidence="6">TPX2 C-terminal domain-containing protein</fullName>
    </recommendedName>
</protein>
<evidence type="ECO:0000256" key="3">
    <source>
        <dbReference type="ARBA" id="ARBA00022490"/>
    </source>
</evidence>
<evidence type="ECO:0000256" key="4">
    <source>
        <dbReference type="ARBA" id="ARBA00023212"/>
    </source>
</evidence>
<keyword evidence="3" id="KW-0963">Cytoplasm</keyword>
<feature type="region of interest" description="Disordered" evidence="5">
    <location>
        <begin position="443"/>
        <end position="509"/>
    </location>
</feature>
<evidence type="ECO:0000313" key="8">
    <source>
        <dbReference type="Proteomes" id="UP000247498"/>
    </source>
</evidence>
<keyword evidence="8" id="KW-1185">Reference proteome</keyword>
<feature type="domain" description="TPX2 C-terminal" evidence="6">
    <location>
        <begin position="555"/>
        <end position="630"/>
    </location>
</feature>
<dbReference type="OrthoDB" id="1684416at2759"/>
<organism evidence="7 8">
    <name type="scientific">Raphidocelis subcapitata</name>
    <dbReference type="NCBI Taxonomy" id="307507"/>
    <lineage>
        <taxon>Eukaryota</taxon>
        <taxon>Viridiplantae</taxon>
        <taxon>Chlorophyta</taxon>
        <taxon>core chlorophytes</taxon>
        <taxon>Chlorophyceae</taxon>
        <taxon>CS clade</taxon>
        <taxon>Sphaeropleales</taxon>
        <taxon>Selenastraceae</taxon>
        <taxon>Raphidocelis</taxon>
    </lineage>
</organism>
<comment type="caution">
    <text evidence="7">The sequence shown here is derived from an EMBL/GenBank/DDBJ whole genome shotgun (WGS) entry which is preliminary data.</text>
</comment>
<sequence>MDGEFRFHGPSGAAAPRLADSWFQAARDKAAGDAGPSRPPLSSLQAGAPEQQQQQQQQQPAKPSNIRTSWGPAPAGGFKRAAVAPAAAATTTAAPAAAAAEPSAGQRAATGTPRPQRQRQRQDEEPGQQQQQHAPPASPGVATRSRCRALGLALTPPLERTRPGDFSPALPRGARTALKPRTPAHKRAAAAPRGRRLSRVIGPPISKQRRTARQGAAHPGGGGSPAGAAGRRSRSAGTASAAAAAAAAAPPGPSPYKSLAQRVAEFQNKTPPRFRRTPRGASAPAARRASVGGAQPQQQQPGRPQFTEARPFAFASDLRAAARRASTAGGAGRDSDGERAAPRTRVRAAAAQLAVGGGGGGGILAAVAAPPKPKPSLTIPRSPLLRTRARAASPAPRRSPPRSEFKARPVPSFDPFGARAVPFVAPKQPTAAKSPLLRTKLRGAAAEEAQAARAEEERRQEARARRVSARPLPLTTDMPAVPPRPEPREITVPAPYRLRSEPRHAEAAARHAQQLALEAAARRAAAEFRARPIAEGRPVEVRPSDAPLTVPVDPELATEARAVDRGEFDAGVAERMVQEEDERRRQGDLKRKREEAEEREYRKTLVFKARPMPTFEDPFFSAPSDKPLTKPTTPLTLRRQPRGCRGV</sequence>
<dbReference type="PANTHER" id="PTHR14326:SF44">
    <property type="entry name" value="TARGETING PROTEIN FOR XKLP2"/>
    <property type="match status" value="1"/>
</dbReference>
<evidence type="ECO:0000256" key="1">
    <source>
        <dbReference type="ARBA" id="ARBA00004245"/>
    </source>
</evidence>
<feature type="region of interest" description="Disordered" evidence="5">
    <location>
        <begin position="366"/>
        <end position="411"/>
    </location>
</feature>
<gene>
    <name evidence="7" type="ORF">Rsub_04792</name>
</gene>
<dbReference type="AlphaFoldDB" id="A0A2V0NZV8"/>
<feature type="region of interest" description="Disordered" evidence="5">
    <location>
        <begin position="1"/>
        <end position="345"/>
    </location>
</feature>
<dbReference type="InParanoid" id="A0A2V0NZV8"/>
<reference evidence="7 8" key="1">
    <citation type="journal article" date="2018" name="Sci. Rep.">
        <title>Raphidocelis subcapitata (=Pseudokirchneriella subcapitata) provides an insight into genome evolution and environmental adaptations in the Sphaeropleales.</title>
        <authorList>
            <person name="Suzuki S."/>
            <person name="Yamaguchi H."/>
            <person name="Nakajima N."/>
            <person name="Kawachi M."/>
        </authorList>
    </citation>
    <scope>NUCLEOTIDE SEQUENCE [LARGE SCALE GENOMIC DNA]</scope>
    <source>
        <strain evidence="7 8">NIES-35</strain>
    </source>
</reference>
<dbReference type="EMBL" id="BDRX01000022">
    <property type="protein sequence ID" value="GBF91123.1"/>
    <property type="molecule type" value="Genomic_DNA"/>
</dbReference>
<comment type="subcellular location">
    <subcellularLocation>
        <location evidence="1">Cytoplasm</location>
        <location evidence="1">Cytoskeleton</location>
    </subcellularLocation>
</comment>
<dbReference type="InterPro" id="IPR027329">
    <property type="entry name" value="TPX2_C"/>
</dbReference>
<evidence type="ECO:0000256" key="5">
    <source>
        <dbReference type="SAM" id="MobiDB-lite"/>
    </source>
</evidence>
<feature type="compositionally biased region" description="Low complexity" evidence="5">
    <location>
        <begin position="81"/>
        <end position="115"/>
    </location>
</feature>
<dbReference type="Proteomes" id="UP000247498">
    <property type="component" value="Unassembled WGS sequence"/>
</dbReference>
<feature type="compositionally biased region" description="Basic and acidic residues" evidence="5">
    <location>
        <begin position="498"/>
        <end position="509"/>
    </location>
</feature>
<dbReference type="GO" id="GO:0005874">
    <property type="term" value="C:microtubule"/>
    <property type="evidence" value="ECO:0007669"/>
    <property type="project" value="InterPro"/>
</dbReference>
<feature type="compositionally biased region" description="Low complexity" evidence="5">
    <location>
        <begin position="279"/>
        <end position="305"/>
    </location>
</feature>
<dbReference type="STRING" id="307507.A0A2V0NZV8"/>
<keyword evidence="4" id="KW-0206">Cytoskeleton</keyword>
<dbReference type="PANTHER" id="PTHR14326">
    <property type="entry name" value="TARGETING PROTEIN FOR XKLP2"/>
    <property type="match status" value="1"/>
</dbReference>
<feature type="compositionally biased region" description="Basic and acidic residues" evidence="5">
    <location>
        <begin position="576"/>
        <end position="600"/>
    </location>
</feature>
<proteinExistence type="inferred from homology"/>
<dbReference type="InterPro" id="IPR009675">
    <property type="entry name" value="TPX2_fam"/>
</dbReference>
<dbReference type="GO" id="GO:0005819">
    <property type="term" value="C:spindle"/>
    <property type="evidence" value="ECO:0007669"/>
    <property type="project" value="InterPro"/>
</dbReference>
<feature type="compositionally biased region" description="Basic residues" evidence="5">
    <location>
        <begin position="182"/>
        <end position="198"/>
    </location>
</feature>